<protein>
    <submittedName>
        <fullName evidence="1">Uncharacterized protein</fullName>
    </submittedName>
</protein>
<dbReference type="Proteomes" id="UP000634136">
    <property type="component" value="Unassembled WGS sequence"/>
</dbReference>
<evidence type="ECO:0000313" key="2">
    <source>
        <dbReference type="Proteomes" id="UP000634136"/>
    </source>
</evidence>
<organism evidence="1 2">
    <name type="scientific">Senna tora</name>
    <dbReference type="NCBI Taxonomy" id="362788"/>
    <lineage>
        <taxon>Eukaryota</taxon>
        <taxon>Viridiplantae</taxon>
        <taxon>Streptophyta</taxon>
        <taxon>Embryophyta</taxon>
        <taxon>Tracheophyta</taxon>
        <taxon>Spermatophyta</taxon>
        <taxon>Magnoliopsida</taxon>
        <taxon>eudicotyledons</taxon>
        <taxon>Gunneridae</taxon>
        <taxon>Pentapetalae</taxon>
        <taxon>rosids</taxon>
        <taxon>fabids</taxon>
        <taxon>Fabales</taxon>
        <taxon>Fabaceae</taxon>
        <taxon>Caesalpinioideae</taxon>
        <taxon>Cassia clade</taxon>
        <taxon>Senna</taxon>
    </lineage>
</organism>
<name>A0A834TS18_9FABA</name>
<sequence length="87" mass="9629">MQSQSTLNKLENGVVLIFPSLGVHESPVTQNLEEFSSTQLGSGRLRVVPTSCGSFPCCEIWSRRGWVLGLCDDEVVTSLMQALEDKW</sequence>
<dbReference type="AlphaFoldDB" id="A0A834TS18"/>
<gene>
    <name evidence="1" type="ORF">G2W53_017511</name>
</gene>
<comment type="caution">
    <text evidence="1">The sequence shown here is derived from an EMBL/GenBank/DDBJ whole genome shotgun (WGS) entry which is preliminary data.</text>
</comment>
<proteinExistence type="predicted"/>
<accession>A0A834TS18</accession>
<reference evidence="1" key="1">
    <citation type="submission" date="2020-09" db="EMBL/GenBank/DDBJ databases">
        <title>Genome-Enabled Discovery of Anthraquinone Biosynthesis in Senna tora.</title>
        <authorList>
            <person name="Kang S.-H."/>
            <person name="Pandey R.P."/>
            <person name="Lee C.-M."/>
            <person name="Sim J.-S."/>
            <person name="Jeong J.-T."/>
            <person name="Choi B.-S."/>
            <person name="Jung M."/>
            <person name="Ginzburg D."/>
            <person name="Zhao K."/>
            <person name="Won S.Y."/>
            <person name="Oh T.-J."/>
            <person name="Yu Y."/>
            <person name="Kim N.-H."/>
            <person name="Lee O.R."/>
            <person name="Lee T.-H."/>
            <person name="Bashyal P."/>
            <person name="Kim T.-S."/>
            <person name="Lee W.-H."/>
            <person name="Kawkins C."/>
            <person name="Kim C.-K."/>
            <person name="Kim J.S."/>
            <person name="Ahn B.O."/>
            <person name="Rhee S.Y."/>
            <person name="Sohng J.K."/>
        </authorList>
    </citation>
    <scope>NUCLEOTIDE SEQUENCE</scope>
    <source>
        <tissue evidence="1">Leaf</tissue>
    </source>
</reference>
<evidence type="ECO:0000313" key="1">
    <source>
        <dbReference type="EMBL" id="KAF7826347.1"/>
    </source>
</evidence>
<keyword evidence="2" id="KW-1185">Reference proteome</keyword>
<dbReference type="EMBL" id="JAAIUW010000006">
    <property type="protein sequence ID" value="KAF7826347.1"/>
    <property type="molecule type" value="Genomic_DNA"/>
</dbReference>